<accession>S8ABT1</accession>
<keyword evidence="2" id="KW-1185">Reference proteome</keyword>
<dbReference type="EMBL" id="AQGS01000369">
    <property type="protein sequence ID" value="EPS40430.1"/>
    <property type="molecule type" value="Genomic_DNA"/>
</dbReference>
<evidence type="ECO:0000313" key="1">
    <source>
        <dbReference type="EMBL" id="EPS40430.1"/>
    </source>
</evidence>
<comment type="caution">
    <text evidence="1">The sequence shown here is derived from an EMBL/GenBank/DDBJ whole genome shotgun (WGS) entry which is preliminary data.</text>
</comment>
<proteinExistence type="predicted"/>
<organism evidence="1 2">
    <name type="scientific">Dactylellina haptotyla (strain CBS 200.50)</name>
    <name type="common">Nematode-trapping fungus</name>
    <name type="synonym">Monacrosporium haptotylum</name>
    <dbReference type="NCBI Taxonomy" id="1284197"/>
    <lineage>
        <taxon>Eukaryota</taxon>
        <taxon>Fungi</taxon>
        <taxon>Dikarya</taxon>
        <taxon>Ascomycota</taxon>
        <taxon>Pezizomycotina</taxon>
        <taxon>Orbiliomycetes</taxon>
        <taxon>Orbiliales</taxon>
        <taxon>Orbiliaceae</taxon>
        <taxon>Dactylellina</taxon>
    </lineage>
</organism>
<dbReference type="AlphaFoldDB" id="S8ABT1"/>
<dbReference type="Proteomes" id="UP000015100">
    <property type="component" value="Unassembled WGS sequence"/>
</dbReference>
<reference evidence="1 2" key="1">
    <citation type="journal article" date="2013" name="PLoS Genet.">
        <title>Genomic mechanisms accounting for the adaptation to parasitism in nematode-trapping fungi.</title>
        <authorList>
            <person name="Meerupati T."/>
            <person name="Andersson K.M."/>
            <person name="Friman E."/>
            <person name="Kumar D."/>
            <person name="Tunlid A."/>
            <person name="Ahren D."/>
        </authorList>
    </citation>
    <scope>NUCLEOTIDE SEQUENCE [LARGE SCALE GENOMIC DNA]</scope>
    <source>
        <strain evidence="1 2">CBS 200.50</strain>
    </source>
</reference>
<name>S8ABT1_DACHA</name>
<dbReference type="HOGENOM" id="CLU_1652089_0_0_1"/>
<protein>
    <submittedName>
        <fullName evidence="1">Uncharacterized protein</fullName>
    </submittedName>
</protein>
<evidence type="ECO:0000313" key="2">
    <source>
        <dbReference type="Proteomes" id="UP000015100"/>
    </source>
</evidence>
<reference evidence="2" key="2">
    <citation type="submission" date="2013-04" db="EMBL/GenBank/DDBJ databases">
        <title>Genomic mechanisms accounting for the adaptation to parasitism in nematode-trapping fungi.</title>
        <authorList>
            <person name="Ahren D.G."/>
        </authorList>
    </citation>
    <scope>NUCLEOTIDE SEQUENCE [LARGE SCALE GENOMIC DNA]</scope>
    <source>
        <strain evidence="2">CBS 200.50</strain>
    </source>
</reference>
<gene>
    <name evidence="1" type="ORF">H072_5740</name>
</gene>
<dbReference type="OrthoDB" id="10559328at2759"/>
<sequence length="160" mass="17393">MCIGFVVETKPKAKSKTKAEPPLNEFPESARPKVFFNARSGQFLINSQIDKEIGLPKLIDAAPYAPQQMSLPTNKTRHKTDDVFLISGASGPHNNFDMNLQTSTDGGASLGLKKPRGKGYATPEEAIQAALKSGFRMDNKNIHIMPGERGGYFVVGVSDK</sequence>